<dbReference type="InterPro" id="IPR014221">
    <property type="entry name" value="SpoII_E"/>
</dbReference>
<dbReference type="PROSITE" id="PS51746">
    <property type="entry name" value="PPM_2"/>
    <property type="match status" value="1"/>
</dbReference>
<gene>
    <name evidence="4" type="primary">spoIIE</name>
    <name evidence="4" type="ordered locus">Curi_c23720</name>
</gene>
<dbReference type="OrthoDB" id="9763774at2"/>
<evidence type="ECO:0000259" key="3">
    <source>
        <dbReference type="PROSITE" id="PS51746"/>
    </source>
</evidence>
<evidence type="ECO:0000256" key="2">
    <source>
        <dbReference type="SAM" id="Phobius"/>
    </source>
</evidence>
<dbReference type="NCBIfam" id="TIGR02865">
    <property type="entry name" value="spore_II_E"/>
    <property type="match status" value="1"/>
</dbReference>
<organism evidence="4 5">
    <name type="scientific">Gottschalkia acidurici (strain ATCC 7906 / DSM 604 / BCRC 14475 / CIP 104303 / KCTC 5404 / NCIMB 10678 / 9a)</name>
    <name type="common">Clostridium acidurici</name>
    <dbReference type="NCBI Taxonomy" id="1128398"/>
    <lineage>
        <taxon>Bacteria</taxon>
        <taxon>Bacillati</taxon>
        <taxon>Bacillota</taxon>
        <taxon>Tissierellia</taxon>
        <taxon>Tissierellales</taxon>
        <taxon>Gottschalkiaceae</taxon>
        <taxon>Gottschalkia</taxon>
    </lineage>
</organism>
<dbReference type="InterPro" id="IPR052016">
    <property type="entry name" value="Bact_Sigma-Reg"/>
</dbReference>
<feature type="transmembrane region" description="Helical" evidence="2">
    <location>
        <begin position="210"/>
        <end position="230"/>
    </location>
</feature>
<dbReference type="SUPFAM" id="SSF81606">
    <property type="entry name" value="PP2C-like"/>
    <property type="match status" value="1"/>
</dbReference>
<dbReference type="Gene3D" id="3.60.40.10">
    <property type="entry name" value="PPM-type phosphatase domain"/>
    <property type="match status" value="1"/>
</dbReference>
<keyword evidence="5" id="KW-1185">Reference proteome</keyword>
<keyword evidence="2" id="KW-0472">Membrane</keyword>
<accession>K0B2M8</accession>
<feature type="transmembrane region" description="Helical" evidence="2">
    <location>
        <begin position="109"/>
        <end position="130"/>
    </location>
</feature>
<dbReference type="InterPro" id="IPR001932">
    <property type="entry name" value="PPM-type_phosphatase-like_dom"/>
</dbReference>
<reference evidence="4 5" key="1">
    <citation type="journal article" date="2012" name="PLoS ONE">
        <title>The purine-utilizing bacterium Clostridium acidurici 9a: a genome-guided metabolic reconsideration.</title>
        <authorList>
            <person name="Hartwich K."/>
            <person name="Poehlein A."/>
            <person name="Daniel R."/>
        </authorList>
    </citation>
    <scope>NUCLEOTIDE SEQUENCE [LARGE SCALE GENOMIC DNA]</scope>
    <source>
        <strain evidence="5">ATCC 7906 / DSM 604 / BCRC 14475 / CIP 104303 / KCTC 5404 / NCIMB 10678 / 9a</strain>
    </source>
</reference>
<feature type="transmembrane region" description="Helical" evidence="2">
    <location>
        <begin position="175"/>
        <end position="198"/>
    </location>
</feature>
<dbReference type="InterPro" id="IPR045768">
    <property type="entry name" value="SpoIIE_N"/>
</dbReference>
<proteinExistence type="predicted"/>
<feature type="transmembrane region" description="Helical" evidence="2">
    <location>
        <begin position="237"/>
        <end position="255"/>
    </location>
</feature>
<protein>
    <submittedName>
        <fullName evidence="4">Stage II sporulation protein E</fullName>
        <ecNumber evidence="4">3.1.3.16</ecNumber>
    </submittedName>
</protein>
<dbReference type="HOGENOM" id="CLU_017349_0_0_9"/>
<keyword evidence="1 4" id="KW-0378">Hydrolase</keyword>
<dbReference type="RefSeq" id="WP_014968501.1">
    <property type="nucleotide sequence ID" value="NC_018664.1"/>
</dbReference>
<dbReference type="Proteomes" id="UP000006094">
    <property type="component" value="Chromosome"/>
</dbReference>
<sequence>MFSKIGTIESKHQESAIFKFITNIKAADIFTTILSLLISRATIMDELTPFGISFIVAYTVKCNRNILIPLASSIGIISVHGKHSIPYIATIWVTYLISGLFKKEKQKDIVNVAITTVAFFIIIKGSYIIISDYYLYDIIMTLFEGIIIFTLIYIFTYGIKTMQKDYSRVFTNEEIICGAIMLALSISGLQEISIYGLAIKNIVGITLVSMFAYNKGASVGATVGITIGIVTSMSQSNLPLVISVYGVAGLLSGLFRDLGKIGSSVGFLVGSVIISFYIDGSLESILKIKEILAGIILFLTISKVIKRFDSNIVIGVSKSTQIEEAYSSRLRDMTHKRLTEISKVFQELATTFEKVSDKKKLVQQKDISKLIDKLAEDVCSNCAICKFCWEEDFYITYQLMFEMTNTVELNGNISTSMLSDEFTKRCNKTDVIVNKINYLFEAYKLDYKWENKILESRQLVSQQLEGISNIIDDLASQIYENVRFKQDVEKSVYTSLRNMGIDILEVIVTETEKNDFEIFLEISGNCEMHKVKSIPKLVSDIVGLELTTDKFYSNTRYGGDNIKLKLLKGNRFGAITKVCRLDEGFNYISGDSYTFGERKNNYYVALSDGMGTGHRANQESNITISLLEKFLEAGFDKELALKTINSILVLKSTDEMSTTIDMSVIDLYRGKTKFIKVGSAPTFIKRKNSVEVINSHTLPVGILKDVDFQVYEKDLEDGDFVITVSDGVLDANEHTDDKEKWMSDIIQKIDTLNPQILADKIIDEALEISKDAKRDDMTVLVTKVWKRV</sequence>
<evidence type="ECO:0000313" key="5">
    <source>
        <dbReference type="Proteomes" id="UP000006094"/>
    </source>
</evidence>
<keyword evidence="2" id="KW-1133">Transmembrane helix</keyword>
<dbReference type="eggNOG" id="COG2208">
    <property type="taxonomic scope" value="Bacteria"/>
</dbReference>
<dbReference type="Pfam" id="PF19732">
    <property type="entry name" value="SpoIIE_N"/>
    <property type="match status" value="1"/>
</dbReference>
<evidence type="ECO:0000256" key="1">
    <source>
        <dbReference type="ARBA" id="ARBA00022801"/>
    </source>
</evidence>
<dbReference type="KEGG" id="cad:Curi_c23720"/>
<keyword evidence="2" id="KW-0812">Transmembrane</keyword>
<dbReference type="PATRIC" id="fig|1128398.3.peg.2447"/>
<evidence type="ECO:0000313" key="4">
    <source>
        <dbReference type="EMBL" id="AFS79367.1"/>
    </source>
</evidence>
<dbReference type="EC" id="3.1.3.16" evidence="4"/>
<dbReference type="PANTHER" id="PTHR43156:SF2">
    <property type="entry name" value="STAGE II SPORULATION PROTEIN E"/>
    <property type="match status" value="1"/>
</dbReference>
<dbReference type="PANTHER" id="PTHR43156">
    <property type="entry name" value="STAGE II SPORULATION PROTEIN E-RELATED"/>
    <property type="match status" value="1"/>
</dbReference>
<feature type="domain" description="PPM-type phosphatase" evidence="3">
    <location>
        <begin position="571"/>
        <end position="784"/>
    </location>
</feature>
<dbReference type="AlphaFoldDB" id="K0B2M8"/>
<dbReference type="STRING" id="1128398.Curi_c23720"/>
<dbReference type="Pfam" id="PF07228">
    <property type="entry name" value="SpoIIE"/>
    <property type="match status" value="1"/>
</dbReference>
<dbReference type="GO" id="GO:0004722">
    <property type="term" value="F:protein serine/threonine phosphatase activity"/>
    <property type="evidence" value="ECO:0007669"/>
    <property type="project" value="UniProtKB-EC"/>
</dbReference>
<dbReference type="SMART" id="SM00331">
    <property type="entry name" value="PP2C_SIG"/>
    <property type="match status" value="1"/>
</dbReference>
<dbReference type="InterPro" id="IPR036457">
    <property type="entry name" value="PPM-type-like_dom_sf"/>
</dbReference>
<name>K0B2M8_GOTA9</name>
<dbReference type="EMBL" id="CP003326">
    <property type="protein sequence ID" value="AFS79367.1"/>
    <property type="molecule type" value="Genomic_DNA"/>
</dbReference>
<feature type="transmembrane region" description="Helical" evidence="2">
    <location>
        <begin position="136"/>
        <end position="155"/>
    </location>
</feature>